<keyword evidence="6" id="KW-0449">Lipoprotein</keyword>
<evidence type="ECO:0000313" key="7">
    <source>
        <dbReference type="EMBL" id="NKX51085.1"/>
    </source>
</evidence>
<protein>
    <submittedName>
        <fullName evidence="7">ABC transporter</fullName>
    </submittedName>
</protein>
<keyword evidence="4" id="KW-0472">Membrane</keyword>
<dbReference type="EMBL" id="JAAZSR010000169">
    <property type="protein sequence ID" value="NKX51085.1"/>
    <property type="molecule type" value="Genomic_DNA"/>
</dbReference>
<dbReference type="Pfam" id="PF03180">
    <property type="entry name" value="Lipoprotein_9"/>
    <property type="match status" value="1"/>
</dbReference>
<evidence type="ECO:0000256" key="6">
    <source>
        <dbReference type="ARBA" id="ARBA00023288"/>
    </source>
</evidence>
<gene>
    <name evidence="7" type="ORF">HER39_11035</name>
</gene>
<keyword evidence="8" id="KW-1185">Reference proteome</keyword>
<feature type="non-terminal residue" evidence="7">
    <location>
        <position position="1"/>
    </location>
</feature>
<organism evidence="7 8">
    <name type="scientific">Arthrobacter deserti</name>
    <dbReference type="NCBI Taxonomy" id="1742687"/>
    <lineage>
        <taxon>Bacteria</taxon>
        <taxon>Bacillati</taxon>
        <taxon>Actinomycetota</taxon>
        <taxon>Actinomycetes</taxon>
        <taxon>Micrococcales</taxon>
        <taxon>Micrococcaceae</taxon>
        <taxon>Arthrobacter</taxon>
    </lineage>
</organism>
<evidence type="ECO:0000313" key="8">
    <source>
        <dbReference type="Proteomes" id="UP000523795"/>
    </source>
</evidence>
<proteinExistence type="inferred from homology"/>
<comment type="similarity">
    <text evidence="2">Belongs to the NlpA lipoprotein family.</text>
</comment>
<dbReference type="SUPFAM" id="SSF53850">
    <property type="entry name" value="Periplasmic binding protein-like II"/>
    <property type="match status" value="1"/>
</dbReference>
<keyword evidence="3" id="KW-0732">Signal</keyword>
<comment type="subcellular location">
    <subcellularLocation>
        <location evidence="1">Membrane</location>
        <topology evidence="1">Lipid-anchor</topology>
    </subcellularLocation>
</comment>
<sequence>ALVVESVEDNPYANFLAWNEGDTNPAVAKLEELLHSPEVKSYIEETWPNGDVTPAF</sequence>
<dbReference type="Gene3D" id="3.40.190.10">
    <property type="entry name" value="Periplasmic binding protein-like II"/>
    <property type="match status" value="1"/>
</dbReference>
<evidence type="ECO:0000256" key="4">
    <source>
        <dbReference type="ARBA" id="ARBA00023136"/>
    </source>
</evidence>
<evidence type="ECO:0000256" key="1">
    <source>
        <dbReference type="ARBA" id="ARBA00004635"/>
    </source>
</evidence>
<dbReference type="InterPro" id="IPR004872">
    <property type="entry name" value="Lipoprotein_NlpA"/>
</dbReference>
<comment type="caution">
    <text evidence="7">The sequence shown here is derived from an EMBL/GenBank/DDBJ whole genome shotgun (WGS) entry which is preliminary data.</text>
</comment>
<keyword evidence="5" id="KW-0564">Palmitate</keyword>
<evidence type="ECO:0000256" key="3">
    <source>
        <dbReference type="ARBA" id="ARBA00022729"/>
    </source>
</evidence>
<accession>A0ABX1JP38</accession>
<reference evidence="7 8" key="1">
    <citation type="submission" date="2020-04" db="EMBL/GenBank/DDBJ databases">
        <authorList>
            <person name="Liu S."/>
        </authorList>
    </citation>
    <scope>NUCLEOTIDE SEQUENCE [LARGE SCALE GENOMIC DNA]</scope>
    <source>
        <strain evidence="7 8">CGMCC 1.15091</strain>
    </source>
</reference>
<evidence type="ECO:0000256" key="2">
    <source>
        <dbReference type="ARBA" id="ARBA00008973"/>
    </source>
</evidence>
<dbReference type="Proteomes" id="UP000523795">
    <property type="component" value="Unassembled WGS sequence"/>
</dbReference>
<name>A0ABX1JP38_9MICC</name>
<evidence type="ECO:0000256" key="5">
    <source>
        <dbReference type="ARBA" id="ARBA00023139"/>
    </source>
</evidence>